<accession>A0A9W8RZL6</accession>
<protein>
    <recommendedName>
        <fullName evidence="4">Avirulence Effector AvrLm4-7 domain-containing protein</fullName>
    </recommendedName>
</protein>
<organism evidence="2 3">
    <name type="scientific">Fusarium torreyae</name>
    <dbReference type="NCBI Taxonomy" id="1237075"/>
    <lineage>
        <taxon>Eukaryota</taxon>
        <taxon>Fungi</taxon>
        <taxon>Dikarya</taxon>
        <taxon>Ascomycota</taxon>
        <taxon>Pezizomycotina</taxon>
        <taxon>Sordariomycetes</taxon>
        <taxon>Hypocreomycetidae</taxon>
        <taxon>Hypocreales</taxon>
        <taxon>Nectriaceae</taxon>
        <taxon>Fusarium</taxon>
    </lineage>
</organism>
<evidence type="ECO:0000256" key="1">
    <source>
        <dbReference type="SAM" id="SignalP"/>
    </source>
</evidence>
<keyword evidence="1" id="KW-0732">Signal</keyword>
<reference evidence="2" key="1">
    <citation type="submission" date="2022-09" db="EMBL/GenBank/DDBJ databases">
        <title>Fusarium specimens isolated from Avocado Roots.</title>
        <authorList>
            <person name="Stajich J."/>
            <person name="Roper C."/>
            <person name="Heimlech-Rivalta G."/>
        </authorList>
    </citation>
    <scope>NUCLEOTIDE SEQUENCE</scope>
    <source>
        <strain evidence="2">CF00136</strain>
    </source>
</reference>
<name>A0A9W8RZL6_9HYPO</name>
<evidence type="ECO:0008006" key="4">
    <source>
        <dbReference type="Google" id="ProtNLM"/>
    </source>
</evidence>
<feature type="chain" id="PRO_5040766998" description="Avirulence Effector AvrLm4-7 domain-containing protein" evidence="1">
    <location>
        <begin position="19"/>
        <end position="138"/>
    </location>
</feature>
<dbReference type="Proteomes" id="UP001152049">
    <property type="component" value="Unassembled WGS sequence"/>
</dbReference>
<proteinExistence type="predicted"/>
<gene>
    <name evidence="2" type="ORF">NW762_008115</name>
</gene>
<feature type="signal peptide" evidence="1">
    <location>
        <begin position="1"/>
        <end position="18"/>
    </location>
</feature>
<dbReference type="AlphaFoldDB" id="A0A9W8RZL6"/>
<dbReference type="EMBL" id="JAOQAZ010000016">
    <property type="protein sequence ID" value="KAJ4257978.1"/>
    <property type="molecule type" value="Genomic_DNA"/>
</dbReference>
<sequence>MALLKLFAGAGALLRVGAFDIYHVDDFDTKRYVGEPCAKAMLAYIACHEYVRSWYQQFGHNPYSIGDVALTDAICTDTCSGSLRTWFETVSKDCQKELLGDGDFVSTEYVGIMWAHWNETCLKDEKSGKILQRWSAAL</sequence>
<evidence type="ECO:0000313" key="3">
    <source>
        <dbReference type="Proteomes" id="UP001152049"/>
    </source>
</evidence>
<comment type="caution">
    <text evidence="2">The sequence shown here is derived from an EMBL/GenBank/DDBJ whole genome shotgun (WGS) entry which is preliminary data.</text>
</comment>
<evidence type="ECO:0000313" key="2">
    <source>
        <dbReference type="EMBL" id="KAJ4257978.1"/>
    </source>
</evidence>
<dbReference type="OrthoDB" id="5985073at2759"/>
<keyword evidence="3" id="KW-1185">Reference proteome</keyword>